<name>A0A2Z4Y381_SUMC1</name>
<dbReference type="InterPro" id="IPR004036">
    <property type="entry name" value="Endonuclease-III-like_CS2"/>
</dbReference>
<evidence type="ECO:0000256" key="7">
    <source>
        <dbReference type="ARBA" id="ARBA00022485"/>
    </source>
</evidence>
<comment type="catalytic activity">
    <reaction evidence="1">
        <text>Hydrolyzes free adenine bases from 7,8-dihydro-8-oxoguanine:adenine mismatched double-stranded DNA, leaving an apurinic site.</text>
        <dbReference type="EC" id="3.2.2.31"/>
    </reaction>
</comment>
<dbReference type="SUPFAM" id="SSF48150">
    <property type="entry name" value="DNA-glycosylase"/>
    <property type="match status" value="1"/>
</dbReference>
<keyword evidence="13" id="KW-0234">DNA repair</keyword>
<protein>
    <recommendedName>
        <fullName evidence="6">Adenine DNA glycosylase</fullName>
        <ecNumber evidence="5">3.2.2.31</ecNumber>
    </recommendedName>
</protein>
<comment type="function">
    <text evidence="3">Adenine glycosylase active on G-A mispairs. MutY also corrects error-prone DNA synthesis past GO lesions which are due to the oxidatively damaged form of guanine: 7,8-dihydro-8-oxoguanine (8-oxo-dGTP).</text>
</comment>
<dbReference type="GO" id="GO:0006298">
    <property type="term" value="P:mismatch repair"/>
    <property type="evidence" value="ECO:0007669"/>
    <property type="project" value="TreeGrafter"/>
</dbReference>
<dbReference type="GO" id="GO:0034039">
    <property type="term" value="F:8-oxo-7,8-dihydroguanine DNA N-glycosylase activity"/>
    <property type="evidence" value="ECO:0007669"/>
    <property type="project" value="TreeGrafter"/>
</dbReference>
<dbReference type="GO" id="GO:0000701">
    <property type="term" value="F:purine-specific mismatch base pair DNA N-glycosylase activity"/>
    <property type="evidence" value="ECO:0007669"/>
    <property type="project" value="UniProtKB-EC"/>
</dbReference>
<dbReference type="SMART" id="SM00525">
    <property type="entry name" value="FES"/>
    <property type="match status" value="1"/>
</dbReference>
<keyword evidence="12" id="KW-0411">Iron-sulfur</keyword>
<dbReference type="InterPro" id="IPR023170">
    <property type="entry name" value="HhH_base_excis_C"/>
</dbReference>
<dbReference type="Pfam" id="PF00633">
    <property type="entry name" value="HHH"/>
    <property type="match status" value="1"/>
</dbReference>
<dbReference type="InterPro" id="IPR011257">
    <property type="entry name" value="DNA_glycosylase"/>
</dbReference>
<organism evidence="16 17">
    <name type="scientific">Sumerlaea chitinivorans</name>
    <dbReference type="NCBI Taxonomy" id="2250252"/>
    <lineage>
        <taxon>Bacteria</taxon>
        <taxon>Candidatus Sumerlaeota</taxon>
        <taxon>Candidatus Sumerlaeia</taxon>
        <taxon>Candidatus Sumerlaeales</taxon>
        <taxon>Candidatus Sumerlaeaceae</taxon>
        <taxon>Candidatus Sumerlaea</taxon>
    </lineage>
</organism>
<dbReference type="GO" id="GO:0006284">
    <property type="term" value="P:base-excision repair"/>
    <property type="evidence" value="ECO:0007669"/>
    <property type="project" value="InterPro"/>
</dbReference>
<keyword evidence="10" id="KW-0378">Hydrolase</keyword>
<dbReference type="GO" id="GO:0046872">
    <property type="term" value="F:metal ion binding"/>
    <property type="evidence" value="ECO:0007669"/>
    <property type="project" value="UniProtKB-KW"/>
</dbReference>
<evidence type="ECO:0000256" key="10">
    <source>
        <dbReference type="ARBA" id="ARBA00022801"/>
    </source>
</evidence>
<evidence type="ECO:0000256" key="4">
    <source>
        <dbReference type="ARBA" id="ARBA00008343"/>
    </source>
</evidence>
<comment type="cofactor">
    <cofactor evidence="2">
        <name>[4Fe-4S] cluster</name>
        <dbReference type="ChEBI" id="CHEBI:49883"/>
    </cofactor>
</comment>
<dbReference type="Gene3D" id="3.90.79.10">
    <property type="entry name" value="Nucleoside Triphosphate Pyrophosphohydrolase"/>
    <property type="match status" value="1"/>
</dbReference>
<dbReference type="InterPro" id="IPR044298">
    <property type="entry name" value="MIG/MutY"/>
</dbReference>
<keyword evidence="7" id="KW-0004">4Fe-4S</keyword>
<dbReference type="Proteomes" id="UP000262583">
    <property type="component" value="Chromosome"/>
</dbReference>
<dbReference type="EMBL" id="CP030759">
    <property type="protein sequence ID" value="AXA35554.1"/>
    <property type="molecule type" value="Genomic_DNA"/>
</dbReference>
<gene>
    <name evidence="16" type="ORF">BRCON_0777</name>
</gene>
<evidence type="ECO:0000256" key="8">
    <source>
        <dbReference type="ARBA" id="ARBA00022723"/>
    </source>
</evidence>
<dbReference type="PANTHER" id="PTHR42944:SF1">
    <property type="entry name" value="ADENINE DNA GLYCOSYLASE"/>
    <property type="match status" value="1"/>
</dbReference>
<dbReference type="GO" id="GO:0035485">
    <property type="term" value="F:adenine/guanine mispair binding"/>
    <property type="evidence" value="ECO:0007669"/>
    <property type="project" value="TreeGrafter"/>
</dbReference>
<dbReference type="InterPro" id="IPR003265">
    <property type="entry name" value="HhH-GPD_domain"/>
</dbReference>
<dbReference type="InterPro" id="IPR015797">
    <property type="entry name" value="NUDIX_hydrolase-like_dom_sf"/>
</dbReference>
<evidence type="ECO:0000256" key="12">
    <source>
        <dbReference type="ARBA" id="ARBA00023014"/>
    </source>
</evidence>
<dbReference type="Pfam" id="PF00730">
    <property type="entry name" value="HhH-GPD"/>
    <property type="match status" value="1"/>
</dbReference>
<keyword evidence="14" id="KW-0326">Glycosidase</keyword>
<accession>A0A2Z4Y381</accession>
<evidence type="ECO:0000256" key="2">
    <source>
        <dbReference type="ARBA" id="ARBA00001966"/>
    </source>
</evidence>
<evidence type="ECO:0000313" key="17">
    <source>
        <dbReference type="Proteomes" id="UP000262583"/>
    </source>
</evidence>
<dbReference type="KEGG" id="schv:BRCON_0777"/>
<dbReference type="InterPro" id="IPR000445">
    <property type="entry name" value="HhH_motif"/>
</dbReference>
<keyword evidence="11" id="KW-0408">Iron</keyword>
<dbReference type="AlphaFoldDB" id="A0A2Z4Y381"/>
<dbReference type="EC" id="3.2.2.31" evidence="5"/>
<dbReference type="PANTHER" id="PTHR42944">
    <property type="entry name" value="ADENINE DNA GLYCOSYLASE"/>
    <property type="match status" value="1"/>
</dbReference>
<dbReference type="FunFam" id="1.10.340.30:FF:000002">
    <property type="entry name" value="Adenine DNA glycosylase"/>
    <property type="match status" value="1"/>
</dbReference>
<dbReference type="SUPFAM" id="SSF55811">
    <property type="entry name" value="Nudix"/>
    <property type="match status" value="1"/>
</dbReference>
<dbReference type="GO" id="GO:0051539">
    <property type="term" value="F:4 iron, 4 sulfur cluster binding"/>
    <property type="evidence" value="ECO:0007669"/>
    <property type="project" value="UniProtKB-KW"/>
</dbReference>
<dbReference type="Gene3D" id="1.10.1670.10">
    <property type="entry name" value="Helix-hairpin-Helix base-excision DNA repair enzymes (C-terminal)"/>
    <property type="match status" value="1"/>
</dbReference>
<dbReference type="SMART" id="SM00478">
    <property type="entry name" value="ENDO3c"/>
    <property type="match status" value="1"/>
</dbReference>
<feature type="domain" description="HhH-GPD" evidence="15">
    <location>
        <begin position="48"/>
        <end position="198"/>
    </location>
</feature>
<evidence type="ECO:0000259" key="15">
    <source>
        <dbReference type="SMART" id="SM00478"/>
    </source>
</evidence>
<dbReference type="Gene3D" id="1.10.340.30">
    <property type="entry name" value="Hypothetical protein, domain 2"/>
    <property type="match status" value="1"/>
</dbReference>
<keyword evidence="8" id="KW-0479">Metal-binding</keyword>
<reference evidence="16 17" key="1">
    <citation type="submission" date="2018-05" db="EMBL/GenBank/DDBJ databases">
        <title>A metagenomic window into the 2 km-deep terrestrial subsurface aquifer revealed taxonomically and functionally diverse microbial community comprising novel uncultured bacterial lineages.</title>
        <authorList>
            <person name="Kadnikov V.V."/>
            <person name="Mardanov A.V."/>
            <person name="Beletsky A.V."/>
            <person name="Banks D."/>
            <person name="Pimenov N.V."/>
            <person name="Frank Y.A."/>
            <person name="Karnachuk O.V."/>
            <person name="Ravin N.V."/>
        </authorList>
    </citation>
    <scope>NUCLEOTIDE SEQUENCE [LARGE SCALE GENOMIC DNA]</scope>
    <source>
        <strain evidence="16">BY</strain>
    </source>
</reference>
<comment type="similarity">
    <text evidence="4">Belongs to the Nth/MutY family.</text>
</comment>
<evidence type="ECO:0000313" key="16">
    <source>
        <dbReference type="EMBL" id="AXA35554.1"/>
    </source>
</evidence>
<dbReference type="GO" id="GO:0032357">
    <property type="term" value="F:oxidized purine DNA binding"/>
    <property type="evidence" value="ECO:0007669"/>
    <property type="project" value="TreeGrafter"/>
</dbReference>
<evidence type="ECO:0000256" key="14">
    <source>
        <dbReference type="ARBA" id="ARBA00023295"/>
    </source>
</evidence>
<evidence type="ECO:0000256" key="3">
    <source>
        <dbReference type="ARBA" id="ARBA00002933"/>
    </source>
</evidence>
<sequence length="383" mass="43660">MASEVLVNDPRARAKLSQCLRSWYRQHARKLPWRDTTDPYAILVSEVMLHQTQVNTVLRYFERFMRKFPTVHSLAEASLEDVMKLWAGLGYYRRAKLLHAAAQKICAEFRGKVPPSIADLQQIPGIGRYTAGAIASFAFGVRAPIVEANSMRVLQRVFARQLASEITRESRLWDLAELLLPVRNVREHNYAIMELGSLVCSPHEPNCEECQIRLWCDAYEFGRPAEIGRGNLRLPKVDVHFITLAYLAGQDLLLRRIPEGEWHAGTYGLPMVRVEFPSHGVADEQWVCSFVHGVKPYSLQHIGCFRYSVTRHRVFSHLWLIRLSLPCAPSVLLNEEEASAFWIPLPNVTNLPLGSPHRRMVENVVRVTAEEKSNGRGQETLDS</sequence>
<evidence type="ECO:0000256" key="9">
    <source>
        <dbReference type="ARBA" id="ARBA00022763"/>
    </source>
</evidence>
<dbReference type="InterPro" id="IPR003651">
    <property type="entry name" value="Endonuclease3_FeS-loop_motif"/>
</dbReference>
<evidence type="ECO:0000256" key="5">
    <source>
        <dbReference type="ARBA" id="ARBA00012045"/>
    </source>
</evidence>
<evidence type="ECO:0000256" key="6">
    <source>
        <dbReference type="ARBA" id="ARBA00022023"/>
    </source>
</evidence>
<evidence type="ECO:0000256" key="1">
    <source>
        <dbReference type="ARBA" id="ARBA00000843"/>
    </source>
</evidence>
<dbReference type="PROSITE" id="PS01155">
    <property type="entry name" value="ENDONUCLEASE_III_2"/>
    <property type="match status" value="1"/>
</dbReference>
<keyword evidence="9" id="KW-0227">DNA damage</keyword>
<dbReference type="CDD" id="cd00056">
    <property type="entry name" value="ENDO3c"/>
    <property type="match status" value="1"/>
</dbReference>
<evidence type="ECO:0000256" key="11">
    <source>
        <dbReference type="ARBA" id="ARBA00023004"/>
    </source>
</evidence>
<proteinExistence type="inferred from homology"/>
<evidence type="ECO:0000256" key="13">
    <source>
        <dbReference type="ARBA" id="ARBA00023204"/>
    </source>
</evidence>